<dbReference type="Pfam" id="PF14559">
    <property type="entry name" value="TPR_19"/>
    <property type="match status" value="1"/>
</dbReference>
<dbReference type="GO" id="GO:0006493">
    <property type="term" value="P:protein O-linked glycosylation"/>
    <property type="evidence" value="ECO:0007669"/>
    <property type="project" value="InterPro"/>
</dbReference>
<evidence type="ECO:0000256" key="2">
    <source>
        <dbReference type="SAM" id="Coils"/>
    </source>
</evidence>
<dbReference type="PROSITE" id="PS50005">
    <property type="entry name" value="TPR"/>
    <property type="match status" value="1"/>
</dbReference>
<dbReference type="PANTHER" id="PTHR44366">
    <property type="entry name" value="UDP-N-ACETYLGLUCOSAMINE--PEPTIDE N-ACETYLGLUCOSAMINYLTRANSFERASE 110 KDA SUBUNIT"/>
    <property type="match status" value="1"/>
</dbReference>
<dbReference type="PANTHER" id="PTHR44366:SF1">
    <property type="entry name" value="UDP-N-ACETYLGLUCOSAMINE--PEPTIDE N-ACETYLGLUCOSAMINYLTRANSFERASE 110 KDA SUBUNIT"/>
    <property type="match status" value="1"/>
</dbReference>
<name>A0AAF0ETS5_9BASI</name>
<dbReference type="InterPro" id="IPR011990">
    <property type="entry name" value="TPR-like_helical_dom_sf"/>
</dbReference>
<proteinExistence type="predicted"/>
<gene>
    <name evidence="3" type="ORF">MCUN1_003628</name>
</gene>
<feature type="coiled-coil region" evidence="2">
    <location>
        <begin position="195"/>
        <end position="234"/>
    </location>
</feature>
<dbReference type="GO" id="GO:0097363">
    <property type="term" value="F:protein O-acetylglucosaminyltransferase activity"/>
    <property type="evidence" value="ECO:0007669"/>
    <property type="project" value="TreeGrafter"/>
</dbReference>
<dbReference type="Proteomes" id="UP001219933">
    <property type="component" value="Chromosome 5"/>
</dbReference>
<evidence type="ECO:0008006" key="5">
    <source>
        <dbReference type="Google" id="ProtNLM"/>
    </source>
</evidence>
<sequence length="238" mass="26270">MSRLMQVAFMRSAALARARVAYAAPRALPRAVVTAPQWCMRTYATERDGNVSMDNPAAVEAQQLLEQGTNALEIGDFETAKDNYRQSLNVHESASAHYNLGVVYYQEQDLENAIKSWTEALRLAPESPDAHTNIASAYIMSKPSRPDLAISHLRTASEQSPDDPEIHFNLAAVLEACEQIEDAMRSYKAAYDGGIERANQNIRNCAAKLAAARLAVENEKKERAEKVLDEASESVKNS</sequence>
<protein>
    <recommendedName>
        <fullName evidence="5">TPR-like protein</fullName>
    </recommendedName>
</protein>
<evidence type="ECO:0000256" key="1">
    <source>
        <dbReference type="PROSITE-ProRule" id="PRU00339"/>
    </source>
</evidence>
<keyword evidence="4" id="KW-1185">Reference proteome</keyword>
<keyword evidence="2" id="KW-0175">Coiled coil</keyword>
<feature type="repeat" description="TPR" evidence="1">
    <location>
        <begin position="94"/>
        <end position="127"/>
    </location>
</feature>
<dbReference type="InterPro" id="IPR037919">
    <property type="entry name" value="OGT"/>
</dbReference>
<dbReference type="PROSITE" id="PS50293">
    <property type="entry name" value="TPR_REGION"/>
    <property type="match status" value="1"/>
</dbReference>
<dbReference type="SUPFAM" id="SSF48452">
    <property type="entry name" value="TPR-like"/>
    <property type="match status" value="1"/>
</dbReference>
<dbReference type="Pfam" id="PF13432">
    <property type="entry name" value="TPR_16"/>
    <property type="match status" value="1"/>
</dbReference>
<dbReference type="Gene3D" id="1.25.40.10">
    <property type="entry name" value="Tetratricopeptide repeat domain"/>
    <property type="match status" value="1"/>
</dbReference>
<accession>A0AAF0ETS5</accession>
<dbReference type="InterPro" id="IPR019734">
    <property type="entry name" value="TPR_rpt"/>
</dbReference>
<evidence type="ECO:0000313" key="3">
    <source>
        <dbReference type="EMBL" id="WFD36741.1"/>
    </source>
</evidence>
<dbReference type="EMBL" id="CP119881">
    <property type="protein sequence ID" value="WFD36741.1"/>
    <property type="molecule type" value="Genomic_DNA"/>
</dbReference>
<organism evidence="3 4">
    <name type="scientific">Malassezia cuniculi</name>
    <dbReference type="NCBI Taxonomy" id="948313"/>
    <lineage>
        <taxon>Eukaryota</taxon>
        <taxon>Fungi</taxon>
        <taxon>Dikarya</taxon>
        <taxon>Basidiomycota</taxon>
        <taxon>Ustilaginomycotina</taxon>
        <taxon>Malasseziomycetes</taxon>
        <taxon>Malasseziales</taxon>
        <taxon>Malasseziaceae</taxon>
        <taxon>Malassezia</taxon>
    </lineage>
</organism>
<keyword evidence="1" id="KW-0802">TPR repeat</keyword>
<evidence type="ECO:0000313" key="4">
    <source>
        <dbReference type="Proteomes" id="UP001219933"/>
    </source>
</evidence>
<dbReference type="AlphaFoldDB" id="A0AAF0ETS5"/>
<dbReference type="SMART" id="SM00028">
    <property type="entry name" value="TPR"/>
    <property type="match status" value="3"/>
</dbReference>
<reference evidence="3" key="1">
    <citation type="submission" date="2023-03" db="EMBL/GenBank/DDBJ databases">
        <title>Mating type loci evolution in Malassezia.</title>
        <authorList>
            <person name="Coelho M.A."/>
        </authorList>
    </citation>
    <scope>NUCLEOTIDE SEQUENCE</scope>
    <source>
        <strain evidence="3">CBS 11721</strain>
    </source>
</reference>